<sequence length="42" mass="4876">MNDEPQLDNDEPQLDDDDEPQLDDDDDITPVSPIKNSRFFNL</sequence>
<dbReference type="Proteomes" id="UP000663874">
    <property type="component" value="Unassembled WGS sequence"/>
</dbReference>
<accession>A0A819XH20</accession>
<reference evidence="2" key="1">
    <citation type="submission" date="2021-02" db="EMBL/GenBank/DDBJ databases">
        <authorList>
            <person name="Nowell W R."/>
        </authorList>
    </citation>
    <scope>NUCLEOTIDE SEQUENCE</scope>
</reference>
<evidence type="ECO:0000313" key="2">
    <source>
        <dbReference type="EMBL" id="CAF4141969.1"/>
    </source>
</evidence>
<organism evidence="2 3">
    <name type="scientific">Rotaria sordida</name>
    <dbReference type="NCBI Taxonomy" id="392033"/>
    <lineage>
        <taxon>Eukaryota</taxon>
        <taxon>Metazoa</taxon>
        <taxon>Spiralia</taxon>
        <taxon>Gnathifera</taxon>
        <taxon>Rotifera</taxon>
        <taxon>Eurotatoria</taxon>
        <taxon>Bdelloidea</taxon>
        <taxon>Philodinida</taxon>
        <taxon>Philodinidae</taxon>
        <taxon>Rotaria</taxon>
    </lineage>
</organism>
<gene>
    <name evidence="2" type="ORF">FNK824_LOCUS33241</name>
</gene>
<feature type="compositionally biased region" description="Acidic residues" evidence="1">
    <location>
        <begin position="1"/>
        <end position="28"/>
    </location>
</feature>
<name>A0A819XH20_9BILA</name>
<feature type="region of interest" description="Disordered" evidence="1">
    <location>
        <begin position="1"/>
        <end position="42"/>
    </location>
</feature>
<evidence type="ECO:0000313" key="3">
    <source>
        <dbReference type="Proteomes" id="UP000663874"/>
    </source>
</evidence>
<evidence type="ECO:0000256" key="1">
    <source>
        <dbReference type="SAM" id="MobiDB-lite"/>
    </source>
</evidence>
<proteinExistence type="predicted"/>
<dbReference type="EMBL" id="CAJOBE010011990">
    <property type="protein sequence ID" value="CAF4141969.1"/>
    <property type="molecule type" value="Genomic_DNA"/>
</dbReference>
<protein>
    <submittedName>
        <fullName evidence="2">Uncharacterized protein</fullName>
    </submittedName>
</protein>
<comment type="caution">
    <text evidence="2">The sequence shown here is derived from an EMBL/GenBank/DDBJ whole genome shotgun (WGS) entry which is preliminary data.</text>
</comment>
<dbReference type="AlphaFoldDB" id="A0A819XH20"/>